<accession>B8M798</accession>
<dbReference type="GeneID" id="8107495"/>
<dbReference type="OMA" id="CLVCDRQ"/>
<organism evidence="2 3">
    <name type="scientific">Talaromyces stipitatus (strain ATCC 10500 / CBS 375.48 / QM 6759 / NRRL 1006)</name>
    <name type="common">Penicillium stipitatum</name>
    <dbReference type="NCBI Taxonomy" id="441959"/>
    <lineage>
        <taxon>Eukaryota</taxon>
        <taxon>Fungi</taxon>
        <taxon>Dikarya</taxon>
        <taxon>Ascomycota</taxon>
        <taxon>Pezizomycotina</taxon>
        <taxon>Eurotiomycetes</taxon>
        <taxon>Eurotiomycetidae</taxon>
        <taxon>Eurotiales</taxon>
        <taxon>Trichocomaceae</taxon>
        <taxon>Talaromyces</taxon>
        <taxon>Talaromyces sect. Talaromyces</taxon>
    </lineage>
</organism>
<evidence type="ECO:0008006" key="4">
    <source>
        <dbReference type="Google" id="ProtNLM"/>
    </source>
</evidence>
<evidence type="ECO:0000313" key="3">
    <source>
        <dbReference type="Proteomes" id="UP000001745"/>
    </source>
</evidence>
<dbReference type="InParanoid" id="B8M798"/>
<feature type="compositionally biased region" description="Polar residues" evidence="1">
    <location>
        <begin position="54"/>
        <end position="73"/>
    </location>
</feature>
<keyword evidence="3" id="KW-1185">Reference proteome</keyword>
<dbReference type="eggNOG" id="ENOG502S7ZU">
    <property type="taxonomic scope" value="Eukaryota"/>
</dbReference>
<dbReference type="PhylomeDB" id="B8M798"/>
<name>B8M798_TALSN</name>
<dbReference type="InterPro" id="IPR024368">
    <property type="entry name" value="Ecl1/2/3"/>
</dbReference>
<evidence type="ECO:0000256" key="1">
    <source>
        <dbReference type="SAM" id="MobiDB-lite"/>
    </source>
</evidence>
<proteinExistence type="predicted"/>
<dbReference type="RefSeq" id="XP_002480752.1">
    <property type="nucleotide sequence ID" value="XM_002480707.1"/>
</dbReference>
<evidence type="ECO:0000313" key="2">
    <source>
        <dbReference type="EMBL" id="EED20318.1"/>
    </source>
</evidence>
<dbReference type="HOGENOM" id="CLU_099513_2_0_1"/>
<dbReference type="Proteomes" id="UP000001745">
    <property type="component" value="Unassembled WGS sequence"/>
</dbReference>
<dbReference type="Pfam" id="PF12855">
    <property type="entry name" value="Ecl1"/>
    <property type="match status" value="1"/>
</dbReference>
<dbReference type="VEuPathDB" id="FungiDB:TSTA_035450"/>
<dbReference type="OrthoDB" id="2563506at2759"/>
<dbReference type="EMBL" id="EQ962654">
    <property type="protein sequence ID" value="EED20318.1"/>
    <property type="molecule type" value="Genomic_DNA"/>
</dbReference>
<reference evidence="3" key="1">
    <citation type="journal article" date="2015" name="Genome Announc.">
        <title>Genome sequence of the AIDS-associated pathogen Penicillium marneffei (ATCC18224) and its near taxonomic relative Talaromyces stipitatus (ATCC10500).</title>
        <authorList>
            <person name="Nierman W.C."/>
            <person name="Fedorova-Abrams N.D."/>
            <person name="Andrianopoulos A."/>
        </authorList>
    </citation>
    <scope>NUCLEOTIDE SEQUENCE [LARGE SCALE GENOMIC DNA]</scope>
    <source>
        <strain evidence="3">ATCC 10500 / CBS 375.48 / QM 6759 / NRRL 1006</strain>
    </source>
</reference>
<dbReference type="AlphaFoldDB" id="B8M798"/>
<protein>
    <recommendedName>
        <fullName evidence="4">Life-span regulatory factor domain-containing protein</fullName>
    </recommendedName>
</protein>
<feature type="compositionally biased region" description="Low complexity" evidence="1">
    <location>
        <begin position="74"/>
        <end position="97"/>
    </location>
</feature>
<gene>
    <name evidence="2" type="ORF">TSTA_035450</name>
</gene>
<sequence length="140" mass="15051">MSADWSLDFCLVCDQQTSGAGPYCSQSCRLADLDQNGSESSVSSYPVYLSSKSTLQPKTSSSSTAGRQSIGKRTTSSFSSTSSNDQSSSLTSTSSQTSLSSLTSTLTPSAALSNQVRHELQDYSKSFDQVRDWKRRLTNS</sequence>
<feature type="region of interest" description="Disordered" evidence="1">
    <location>
        <begin position="50"/>
        <end position="97"/>
    </location>
</feature>